<name>A0A6A6HG82_VIRVR</name>
<feature type="transmembrane region" description="Helical" evidence="1">
    <location>
        <begin position="332"/>
        <end position="350"/>
    </location>
</feature>
<evidence type="ECO:0000313" key="2">
    <source>
        <dbReference type="EMBL" id="KAF2236838.1"/>
    </source>
</evidence>
<dbReference type="AlphaFoldDB" id="A0A6A6HG82"/>
<keyword evidence="1" id="KW-1133">Transmembrane helix</keyword>
<sequence>MLRSNTFNPDRQPLRHNTTFTLYQDHTRGPVPFLNPTRARYEQYYNAAEKTKPALTYQWTSRDNRKGRHRLIVPSASDSKATESIPGIDAPKPSNSLQSVSHGLWLMCTYYPVWDISFDVAYIFTWGSIVWVINAFFSFLPLAQPSTEFPGEIQIGGGITAFIGATIFEIGSVLLLIEAVNAGREGCFGWAVENACKSTTLSIRPDKSRCIHHHPNKRNLVGSTDTTLTSSTSRNWTWFPTLSDLRTHYLHELGFLASLVQFFAATIFWIAGFTALPHINSALSPGALDGIYWTPQVLGGVGFIVSGFLFMLETQPNWYTPALGTLGWHIGLWNLIGGVGFTLCPAFGYCTKSWCVYQASLSTFWGSWAFLVGSAVQWYESLQKYPVEVEKGGKKVVDS</sequence>
<feature type="transmembrane region" description="Helical" evidence="1">
    <location>
        <begin position="362"/>
        <end position="379"/>
    </location>
</feature>
<feature type="transmembrane region" description="Helical" evidence="1">
    <location>
        <begin position="253"/>
        <end position="279"/>
    </location>
</feature>
<dbReference type="OrthoDB" id="2603at2759"/>
<feature type="transmembrane region" description="Helical" evidence="1">
    <location>
        <begin position="120"/>
        <end position="143"/>
    </location>
</feature>
<dbReference type="Proteomes" id="UP000800092">
    <property type="component" value="Unassembled WGS sequence"/>
</dbReference>
<organism evidence="2 3">
    <name type="scientific">Viridothelium virens</name>
    <name type="common">Speckled blister lichen</name>
    <name type="synonym">Trypethelium virens</name>
    <dbReference type="NCBI Taxonomy" id="1048519"/>
    <lineage>
        <taxon>Eukaryota</taxon>
        <taxon>Fungi</taxon>
        <taxon>Dikarya</taxon>
        <taxon>Ascomycota</taxon>
        <taxon>Pezizomycotina</taxon>
        <taxon>Dothideomycetes</taxon>
        <taxon>Dothideomycetes incertae sedis</taxon>
        <taxon>Trypetheliales</taxon>
        <taxon>Trypetheliaceae</taxon>
        <taxon>Viridothelium</taxon>
    </lineage>
</organism>
<evidence type="ECO:0000256" key="1">
    <source>
        <dbReference type="SAM" id="Phobius"/>
    </source>
</evidence>
<reference evidence="2" key="1">
    <citation type="journal article" date="2020" name="Stud. Mycol.">
        <title>101 Dothideomycetes genomes: a test case for predicting lifestyles and emergence of pathogens.</title>
        <authorList>
            <person name="Haridas S."/>
            <person name="Albert R."/>
            <person name="Binder M."/>
            <person name="Bloem J."/>
            <person name="Labutti K."/>
            <person name="Salamov A."/>
            <person name="Andreopoulos B."/>
            <person name="Baker S."/>
            <person name="Barry K."/>
            <person name="Bills G."/>
            <person name="Bluhm B."/>
            <person name="Cannon C."/>
            <person name="Castanera R."/>
            <person name="Culley D."/>
            <person name="Daum C."/>
            <person name="Ezra D."/>
            <person name="Gonzalez J."/>
            <person name="Henrissat B."/>
            <person name="Kuo A."/>
            <person name="Liang C."/>
            <person name="Lipzen A."/>
            <person name="Lutzoni F."/>
            <person name="Magnuson J."/>
            <person name="Mondo S."/>
            <person name="Nolan M."/>
            <person name="Ohm R."/>
            <person name="Pangilinan J."/>
            <person name="Park H.-J."/>
            <person name="Ramirez L."/>
            <person name="Alfaro M."/>
            <person name="Sun H."/>
            <person name="Tritt A."/>
            <person name="Yoshinaga Y."/>
            <person name="Zwiers L.-H."/>
            <person name="Turgeon B."/>
            <person name="Goodwin S."/>
            <person name="Spatafora J."/>
            <person name="Crous P."/>
            <person name="Grigoriev I."/>
        </authorList>
    </citation>
    <scope>NUCLEOTIDE SEQUENCE</scope>
    <source>
        <strain evidence="2">Tuck. ex Michener</strain>
    </source>
</reference>
<protein>
    <submittedName>
        <fullName evidence="2">Integral membrane protein</fullName>
    </submittedName>
</protein>
<keyword evidence="3" id="KW-1185">Reference proteome</keyword>
<dbReference type="EMBL" id="ML991783">
    <property type="protein sequence ID" value="KAF2236838.1"/>
    <property type="molecule type" value="Genomic_DNA"/>
</dbReference>
<keyword evidence="1" id="KW-0812">Transmembrane</keyword>
<gene>
    <name evidence="2" type="ORF">EV356DRAFT_442779</name>
</gene>
<accession>A0A6A6HG82</accession>
<proteinExistence type="predicted"/>
<keyword evidence="1" id="KW-0472">Membrane</keyword>
<feature type="transmembrane region" description="Helical" evidence="1">
    <location>
        <begin position="291"/>
        <end position="312"/>
    </location>
</feature>
<feature type="transmembrane region" description="Helical" evidence="1">
    <location>
        <begin position="155"/>
        <end position="177"/>
    </location>
</feature>
<evidence type="ECO:0000313" key="3">
    <source>
        <dbReference type="Proteomes" id="UP000800092"/>
    </source>
</evidence>